<dbReference type="OrthoDB" id="517750at2"/>
<evidence type="ECO:0000313" key="2">
    <source>
        <dbReference type="Proteomes" id="UP000221734"/>
    </source>
</evidence>
<dbReference type="Gene3D" id="3.40.50.150">
    <property type="entry name" value="Vaccinia Virus protein VP39"/>
    <property type="match status" value="1"/>
</dbReference>
<dbReference type="EMBL" id="LT934425">
    <property type="protein sequence ID" value="SOH04820.1"/>
    <property type="molecule type" value="Genomic_DNA"/>
</dbReference>
<dbReference type="Pfam" id="PF13489">
    <property type="entry name" value="Methyltransf_23"/>
    <property type="match status" value="1"/>
</dbReference>
<organism evidence="1 2">
    <name type="scientific">Kuenenia stuttgartiensis</name>
    <dbReference type="NCBI Taxonomy" id="174633"/>
    <lineage>
        <taxon>Bacteria</taxon>
        <taxon>Pseudomonadati</taxon>
        <taxon>Planctomycetota</taxon>
        <taxon>Candidatus Brocadiia</taxon>
        <taxon>Candidatus Brocadiales</taxon>
        <taxon>Candidatus Brocadiaceae</taxon>
        <taxon>Candidatus Kuenenia</taxon>
    </lineage>
</organism>
<dbReference type="InterPro" id="IPR029063">
    <property type="entry name" value="SAM-dependent_MTases_sf"/>
</dbReference>
<evidence type="ECO:0000313" key="1">
    <source>
        <dbReference type="EMBL" id="SOH04820.1"/>
    </source>
</evidence>
<gene>
    <name evidence="1" type="ORF">KSMBR1_2325</name>
</gene>
<dbReference type="SUPFAM" id="SSF53335">
    <property type="entry name" value="S-adenosyl-L-methionine-dependent methyltransferases"/>
    <property type="match status" value="1"/>
</dbReference>
<dbReference type="AlphaFoldDB" id="A0A2C9CGK6"/>
<protein>
    <submittedName>
        <fullName evidence="1">Uncharacterized protein</fullName>
    </submittedName>
</protein>
<sequence length="355" mass="42114">MLVKRICATASCAICNNSDFIRYPYNKHNRIAKKFFKYYKYYLSLFISPILKLKVFNPNYYRINLLKKRLIWLNNLANWAKEDVLFSPRFDILKCKKCGYGVYDRQLDVKFLHKYFNDTYLPHPFSISSNEYHNESLYLEDIRAIGQYNFVKDELRHFSKINMLEIGGGGTLFPRLVREKHQGQVFINVVEANDFWVPYYNELGIKLIAKFFPEGEIDQKFNYIHVSFCLEYVYDLFGAINKLRYMLTEDGLLFIAVPNCNSDWYSLDLTDTPRIHFFAKESLANLMENYHFKVLSLQEYGLTHYEQCMRERAPNNFDEKILEEANISIRENTPRADGNCLRGLFTLKNHSLFDV</sequence>
<dbReference type="RefSeq" id="WP_099325489.1">
    <property type="nucleotide sequence ID" value="NZ_LT934425.1"/>
</dbReference>
<proteinExistence type="predicted"/>
<name>A0A2C9CGK6_KUEST</name>
<reference evidence="2" key="1">
    <citation type="submission" date="2017-10" db="EMBL/GenBank/DDBJ databases">
        <authorList>
            <person name="Frank J."/>
        </authorList>
    </citation>
    <scope>NUCLEOTIDE SEQUENCE [LARGE SCALE GENOMIC DNA]</scope>
</reference>
<dbReference type="Proteomes" id="UP000221734">
    <property type="component" value="Chromosome Kuenenia_stuttgartiensis_MBR1"/>
</dbReference>
<keyword evidence="2" id="KW-1185">Reference proteome</keyword>
<dbReference type="KEGG" id="kst:KSMBR1_2325"/>
<accession>A0A2C9CGK6</accession>